<accession>A0A814CZI2</accession>
<reference evidence="1" key="1">
    <citation type="submission" date="2021-02" db="EMBL/GenBank/DDBJ databases">
        <authorList>
            <person name="Nowell W R."/>
        </authorList>
    </citation>
    <scope>NUCLEOTIDE SEQUENCE</scope>
    <source>
        <strain evidence="1">Ploen Becks lab</strain>
    </source>
</reference>
<evidence type="ECO:0000313" key="2">
    <source>
        <dbReference type="Proteomes" id="UP000663879"/>
    </source>
</evidence>
<evidence type="ECO:0000313" key="1">
    <source>
        <dbReference type="EMBL" id="CAF0950162.1"/>
    </source>
</evidence>
<name>A0A814CZI2_9BILA</name>
<organism evidence="1 2">
    <name type="scientific">Brachionus calyciflorus</name>
    <dbReference type="NCBI Taxonomy" id="104777"/>
    <lineage>
        <taxon>Eukaryota</taxon>
        <taxon>Metazoa</taxon>
        <taxon>Spiralia</taxon>
        <taxon>Gnathifera</taxon>
        <taxon>Rotifera</taxon>
        <taxon>Eurotatoria</taxon>
        <taxon>Monogononta</taxon>
        <taxon>Pseudotrocha</taxon>
        <taxon>Ploima</taxon>
        <taxon>Brachionidae</taxon>
        <taxon>Brachionus</taxon>
    </lineage>
</organism>
<proteinExistence type="predicted"/>
<comment type="caution">
    <text evidence="1">The sequence shown here is derived from an EMBL/GenBank/DDBJ whole genome shotgun (WGS) entry which is preliminary data.</text>
</comment>
<dbReference type="OrthoDB" id="3039988at2759"/>
<protein>
    <submittedName>
        <fullName evidence="1">Uncharacterized protein</fullName>
    </submittedName>
</protein>
<keyword evidence="2" id="KW-1185">Reference proteome</keyword>
<dbReference type="EMBL" id="CAJNOC010002760">
    <property type="protein sequence ID" value="CAF0950162.1"/>
    <property type="molecule type" value="Genomic_DNA"/>
</dbReference>
<dbReference type="Proteomes" id="UP000663879">
    <property type="component" value="Unassembled WGS sequence"/>
</dbReference>
<sequence>MWPSKRIYYIICLISWPPDAFIHGVKFVEKKDPKFYVALHNVSTDFDIKDPENLEYLRLEYNIVKANRIVKKSTNEPLKTIKALINNKESNEKIIKSSKLKIGNTIIRAKPWNFGVQPELCFHCQKLRHKKINCPDPKLFNCAKKNHPSCSKNCEILTQEVTESIEENPKYLSNLVYKYFGKNYANYVRNKLFSEIDLNSSDISAPDSLADNDMDFEAIIE</sequence>
<dbReference type="AlphaFoldDB" id="A0A814CZI2"/>
<gene>
    <name evidence="1" type="ORF">OXX778_LOCUS13897</name>
</gene>